<evidence type="ECO:0000313" key="2">
    <source>
        <dbReference type="EMBL" id="MEH7830325.1"/>
    </source>
</evidence>
<dbReference type="Gene3D" id="1.25.40.10">
    <property type="entry name" value="Tetratricopeptide repeat domain"/>
    <property type="match status" value="2"/>
</dbReference>
<sequence length="583" mass="62117">MTQDIEAALADAARQARTGPAPGAEPGAGAQEWNSAHVDRLIREGALEAAATAIDTTLARTPQHLPARLARVRLTLARGQEAEAEALAAELIRERPENPWTWLCQFQVLAKARRHGAAVALFRDGLARLGPGPDAAILVNGLNAPLPAFPARDQIDLLQAALTVAPEDGPLLIRLAMRAHANGNGRLAVEMLARAEQVVATLPAHALRLKGQLLPLSHGMARAAEELARQREGGATDVETLCRLSRFAAAAGRFDLAHQALHETLERHPMEWRSLYRLNRLFLSQADETRVYDRLSALADGPAVSPAWRLQFGLFALRAGQTDSGRKALAELTTDPVLGATSRSLIAALDAIGPPRPRAGVLQDRHVRVVRQPDARATLMLFAGFAGFCQVPDLHLDRLLAGFPAHVIYLRDPHGQAFLQGIPELGPDETAMQAALARLVADLGAPRLVTMGNSAAGYAALRNGLALGADRVLSLAGFATPSAGDPDDPAHSRQGLADLFPGDLARYDLRPALAGQSRTRLVHVLGGAYRPDLARARDLDGIAQAELHVLPGVDSHHVALHAIVEGTLQRLLAEALTGPEVPG</sequence>
<gene>
    <name evidence="2" type="ORF">V6590_19415</name>
</gene>
<proteinExistence type="predicted"/>
<dbReference type="SUPFAM" id="SSF48452">
    <property type="entry name" value="TPR-like"/>
    <property type="match status" value="2"/>
</dbReference>
<name>A0ABU8C043_9RHOB</name>
<dbReference type="Proteomes" id="UP001431963">
    <property type="component" value="Unassembled WGS sequence"/>
</dbReference>
<dbReference type="InterPro" id="IPR011990">
    <property type="entry name" value="TPR-like_helical_dom_sf"/>
</dbReference>
<dbReference type="InterPro" id="IPR029058">
    <property type="entry name" value="AB_hydrolase_fold"/>
</dbReference>
<evidence type="ECO:0000256" key="1">
    <source>
        <dbReference type="SAM" id="MobiDB-lite"/>
    </source>
</evidence>
<keyword evidence="3" id="KW-1185">Reference proteome</keyword>
<dbReference type="EMBL" id="JBALHR010000021">
    <property type="protein sequence ID" value="MEH7830325.1"/>
    <property type="molecule type" value="Genomic_DNA"/>
</dbReference>
<evidence type="ECO:0000313" key="3">
    <source>
        <dbReference type="Proteomes" id="UP001431963"/>
    </source>
</evidence>
<accession>A0ABU8C043</accession>
<dbReference type="SUPFAM" id="SSF53474">
    <property type="entry name" value="alpha/beta-Hydrolases"/>
    <property type="match status" value="1"/>
</dbReference>
<reference evidence="2" key="1">
    <citation type="submission" date="2024-02" db="EMBL/GenBank/DDBJ databases">
        <title>Genome sequences of strain Gemmobacter sp. JM10B15.</title>
        <authorList>
            <person name="Zhang M."/>
        </authorList>
    </citation>
    <scope>NUCLEOTIDE SEQUENCE</scope>
    <source>
        <strain evidence="2">JM10B15</strain>
    </source>
</reference>
<feature type="region of interest" description="Disordered" evidence="1">
    <location>
        <begin position="12"/>
        <end position="31"/>
    </location>
</feature>
<evidence type="ECO:0008006" key="4">
    <source>
        <dbReference type="Google" id="ProtNLM"/>
    </source>
</evidence>
<comment type="caution">
    <text evidence="2">The sequence shown here is derived from an EMBL/GenBank/DDBJ whole genome shotgun (WGS) entry which is preliminary data.</text>
</comment>
<dbReference type="RefSeq" id="WP_335425364.1">
    <property type="nucleotide sequence ID" value="NZ_JBALHR010000021.1"/>
</dbReference>
<protein>
    <recommendedName>
        <fullName evidence="4">Tetratricopeptide repeat protein</fullName>
    </recommendedName>
</protein>
<organism evidence="2 3">
    <name type="scientific">Gemmobacter denitrificans</name>
    <dbReference type="NCBI Taxonomy" id="3123040"/>
    <lineage>
        <taxon>Bacteria</taxon>
        <taxon>Pseudomonadati</taxon>
        <taxon>Pseudomonadota</taxon>
        <taxon>Alphaproteobacteria</taxon>
        <taxon>Rhodobacterales</taxon>
        <taxon>Paracoccaceae</taxon>
        <taxon>Gemmobacter</taxon>
    </lineage>
</organism>
<feature type="compositionally biased region" description="Low complexity" evidence="1">
    <location>
        <begin position="12"/>
        <end position="30"/>
    </location>
</feature>